<evidence type="ECO:0000313" key="1">
    <source>
        <dbReference type="EMBL" id="KAH3754071.1"/>
    </source>
</evidence>
<comment type="caution">
    <text evidence="1">The sequence shown here is derived from an EMBL/GenBank/DDBJ whole genome shotgun (WGS) entry which is preliminary data.</text>
</comment>
<keyword evidence="2" id="KW-1185">Reference proteome</keyword>
<evidence type="ECO:0000313" key="2">
    <source>
        <dbReference type="Proteomes" id="UP000828390"/>
    </source>
</evidence>
<accession>A0A9D4DRF0</accession>
<reference evidence="1" key="1">
    <citation type="journal article" date="2019" name="bioRxiv">
        <title>The Genome of the Zebra Mussel, Dreissena polymorpha: A Resource for Invasive Species Research.</title>
        <authorList>
            <person name="McCartney M.A."/>
            <person name="Auch B."/>
            <person name="Kono T."/>
            <person name="Mallez S."/>
            <person name="Zhang Y."/>
            <person name="Obille A."/>
            <person name="Becker A."/>
            <person name="Abrahante J.E."/>
            <person name="Garbe J."/>
            <person name="Badalamenti J.P."/>
            <person name="Herman A."/>
            <person name="Mangelson H."/>
            <person name="Liachko I."/>
            <person name="Sullivan S."/>
            <person name="Sone E.D."/>
            <person name="Koren S."/>
            <person name="Silverstein K.A.T."/>
            <person name="Beckman K.B."/>
            <person name="Gohl D.M."/>
        </authorList>
    </citation>
    <scope>NUCLEOTIDE SEQUENCE</scope>
    <source>
        <strain evidence="1">Duluth1</strain>
        <tissue evidence="1">Whole animal</tissue>
    </source>
</reference>
<dbReference type="Proteomes" id="UP000828390">
    <property type="component" value="Unassembled WGS sequence"/>
</dbReference>
<sequence length="61" mass="6499">MGLDLALRSNGPSTSRLGERGSGFFFPVIERSIGPVSSSETLFEHFACSSELTVFASTISD</sequence>
<reference evidence="1" key="2">
    <citation type="submission" date="2020-11" db="EMBL/GenBank/DDBJ databases">
        <authorList>
            <person name="McCartney M.A."/>
            <person name="Auch B."/>
            <person name="Kono T."/>
            <person name="Mallez S."/>
            <person name="Becker A."/>
            <person name="Gohl D.M."/>
            <person name="Silverstein K.A.T."/>
            <person name="Koren S."/>
            <person name="Bechman K.B."/>
            <person name="Herman A."/>
            <person name="Abrahante J.E."/>
            <person name="Garbe J."/>
        </authorList>
    </citation>
    <scope>NUCLEOTIDE SEQUENCE</scope>
    <source>
        <strain evidence="1">Duluth1</strain>
        <tissue evidence="1">Whole animal</tissue>
    </source>
</reference>
<dbReference type="EMBL" id="JAIWYP010000010">
    <property type="protein sequence ID" value="KAH3754071.1"/>
    <property type="molecule type" value="Genomic_DNA"/>
</dbReference>
<gene>
    <name evidence="1" type="ORF">DPMN_188730</name>
</gene>
<organism evidence="1 2">
    <name type="scientific">Dreissena polymorpha</name>
    <name type="common">Zebra mussel</name>
    <name type="synonym">Mytilus polymorpha</name>
    <dbReference type="NCBI Taxonomy" id="45954"/>
    <lineage>
        <taxon>Eukaryota</taxon>
        <taxon>Metazoa</taxon>
        <taxon>Spiralia</taxon>
        <taxon>Lophotrochozoa</taxon>
        <taxon>Mollusca</taxon>
        <taxon>Bivalvia</taxon>
        <taxon>Autobranchia</taxon>
        <taxon>Heteroconchia</taxon>
        <taxon>Euheterodonta</taxon>
        <taxon>Imparidentia</taxon>
        <taxon>Neoheterodontei</taxon>
        <taxon>Myida</taxon>
        <taxon>Dreissenoidea</taxon>
        <taxon>Dreissenidae</taxon>
        <taxon>Dreissena</taxon>
    </lineage>
</organism>
<name>A0A9D4DRF0_DREPO</name>
<dbReference type="AlphaFoldDB" id="A0A9D4DRF0"/>
<protein>
    <submittedName>
        <fullName evidence="1">Uncharacterized protein</fullName>
    </submittedName>
</protein>
<proteinExistence type="predicted"/>